<dbReference type="AlphaFoldDB" id="A0A292PY95"/>
<proteinExistence type="predicted"/>
<dbReference type="EMBL" id="LN890989">
    <property type="protein sequence ID" value="CUS12529.1"/>
    <property type="molecule type" value="Genomic_DNA"/>
</dbReference>
<reference evidence="1" key="1">
    <citation type="submission" date="2015-10" db="EMBL/GenBank/DDBJ databases">
        <authorList>
            <person name="Regsiter A."/>
            <person name="william w."/>
        </authorList>
    </citation>
    <scope>NUCLEOTIDE SEQUENCE</scope>
    <source>
        <strain evidence="1">Montdore</strain>
    </source>
</reference>
<evidence type="ECO:0000313" key="2">
    <source>
        <dbReference type="Proteomes" id="UP001412239"/>
    </source>
</evidence>
<accession>A0A292PY95</accession>
<organism evidence="1 2">
    <name type="scientific">Tuber aestivum</name>
    <name type="common">summer truffle</name>
    <dbReference type="NCBI Taxonomy" id="59557"/>
    <lineage>
        <taxon>Eukaryota</taxon>
        <taxon>Fungi</taxon>
        <taxon>Dikarya</taxon>
        <taxon>Ascomycota</taxon>
        <taxon>Pezizomycotina</taxon>
        <taxon>Pezizomycetes</taxon>
        <taxon>Pezizales</taxon>
        <taxon>Tuberaceae</taxon>
        <taxon>Tuber</taxon>
    </lineage>
</organism>
<gene>
    <name evidence="1" type="ORF">GSTUAT00003363001</name>
</gene>
<evidence type="ECO:0000313" key="1">
    <source>
        <dbReference type="EMBL" id="CUS12529.1"/>
    </source>
</evidence>
<sequence>MSLDPGSWVRDFLLEDKSHNADRSLVINKNPDGFTYPAGEAPFELLFRHNPILYSLLPLLPTPSIVSMFFVSKSTRSLLADMTPFFRNLAFVPESNPVKWVHNSAVQHAPKDVPNPLQRAFVDFQERRERERINVKEAEEMIGRYLSDTLDGTSLMPQQIYIEKYESAKYHFYRRLRGRHLCRMIETFPVGRRLTTLIIDGSGVDTDSLKLILSKVEGTLRGVSAKWCRHIECYMWSEWILEAMYRSSPFALQWLNIYGSGNTPTSDFRWDRHPDQLIPLRRHPNDLRIPGELPATLSNWRPKPNLFANLIPFEVHRDHTMALLAPQNLNNFGLGGFLHANRHNISLQRDAFVRSHPRPALWDPPQNSALHDPHPLIALLSVAKFRNIELDISYCMNGRRCYSFLYSRPTSTGAIQVHPGDSPAVTIFDALSGIPTQFTPTYDILGEGLGLHTHCAAEVGKRREDGGGACVNCGMWEDRLAEGEHRGTTPVRNVGGVLTGDSIGIGRISVGNLCLECTTNMTCISCNAYAEPPSNRESVSYWKLIQVLLDSTATHVSSEAYHHCRVFQQQWNFRTRNSFK</sequence>
<name>A0A292PY95_9PEZI</name>
<protein>
    <submittedName>
        <fullName evidence="1">Uncharacterized protein</fullName>
    </submittedName>
</protein>
<keyword evidence="2" id="KW-1185">Reference proteome</keyword>
<dbReference type="Proteomes" id="UP001412239">
    <property type="component" value="Unassembled WGS sequence"/>
</dbReference>